<reference evidence="6 7" key="1">
    <citation type="journal article" date="2018" name="Nat. Biotechnol.">
        <title>A standardized bacterial taxonomy based on genome phylogeny substantially revises the tree of life.</title>
        <authorList>
            <person name="Parks D.H."/>
            <person name="Chuvochina M."/>
            <person name="Waite D.W."/>
            <person name="Rinke C."/>
            <person name="Skarshewski A."/>
            <person name="Chaumeil P.A."/>
            <person name="Hugenholtz P."/>
        </authorList>
    </citation>
    <scope>NUCLEOTIDE SEQUENCE [LARGE SCALE GENOMIC DNA]</scope>
    <source>
        <strain evidence="6">UBA8844</strain>
    </source>
</reference>
<evidence type="ECO:0000256" key="5">
    <source>
        <dbReference type="SAM" id="SignalP"/>
    </source>
</evidence>
<dbReference type="PANTHER" id="PTHR24171:SF8">
    <property type="entry name" value="BRCA1-ASSOCIATED RING DOMAIN PROTEIN 1"/>
    <property type="match status" value="1"/>
</dbReference>
<feature type="repeat" description="ANK" evidence="3">
    <location>
        <begin position="381"/>
        <end position="413"/>
    </location>
</feature>
<feature type="repeat" description="ANK" evidence="3">
    <location>
        <begin position="179"/>
        <end position="211"/>
    </location>
</feature>
<dbReference type="Proteomes" id="UP000264071">
    <property type="component" value="Unassembled WGS sequence"/>
</dbReference>
<dbReference type="PROSITE" id="PS50297">
    <property type="entry name" value="ANK_REP_REGION"/>
    <property type="match status" value="6"/>
</dbReference>
<dbReference type="Pfam" id="PF13637">
    <property type="entry name" value="Ank_4"/>
    <property type="match status" value="3"/>
</dbReference>
<dbReference type="InterPro" id="IPR036770">
    <property type="entry name" value="Ankyrin_rpt-contain_sf"/>
</dbReference>
<evidence type="ECO:0000313" key="7">
    <source>
        <dbReference type="Proteomes" id="UP000264071"/>
    </source>
</evidence>
<dbReference type="Pfam" id="PF12796">
    <property type="entry name" value="Ank_2"/>
    <property type="match status" value="1"/>
</dbReference>
<dbReference type="GO" id="GO:0085020">
    <property type="term" value="P:protein K6-linked ubiquitination"/>
    <property type="evidence" value="ECO:0007669"/>
    <property type="project" value="TreeGrafter"/>
</dbReference>
<feature type="repeat" description="ANK" evidence="3">
    <location>
        <begin position="638"/>
        <end position="670"/>
    </location>
</feature>
<dbReference type="AlphaFoldDB" id="A0A3D4V5J0"/>
<sequence>MDVRTQWSTRLVGAAALLAGTVSPLAAQDSKPVMRVSSSPNTVAVSSTAMAQAAMRGDIAAVRALIASRADVNAAQGDGMTALHWAADRGDAAMATALIKAGAKLTPITRNGAYTPLHVAARAGNGAVVQALLAAGADAKARTETGATALHLSAQAGDVASVKSLVAAKADVNAKEPTWGQTPLMFAAASDRAEAVKALMAAGADASIRTSTVDLTEELSRQQAAARKRNEVLFSFLPEKMRDSVIKAFEKQAAEQAAQLRLRAGGAPATPAVGAQPGGGAAPARAAAPAGAAPATAAPAVATAAAAKPAGDSAAKPAFKVGVQAPPVNDLTPAQVQEAILAGRTVYDSKQKVDGKVETIIPADTTNGFNAGYEATVGSMGGLSALHHAARQGNLAAAMALIESGANINEVAVSDSVTPLLMATINGQFDLAMAMVKKGANVRIESIHGLTPLYATINVMWHPRSRYPQPQAIQTQKTTHIELMDALIKAGADVNVRLRKNLWFFGFSNCGNANCGLEALDGTSAFWRATYGVDLEAMKLLKAAGAVDTIPQYKAPTTARRGGGFGRAPAVALNAAIDSASKAVPAGIGVYPIHAAAGVGYGNGFAGNSHRHAPDGWMPVMKYLVEELHHDVNKRDINGYTPLHHAAARGDNEMINYLVSKGADPKAVGRDFKTTIDMANGPVERLRPFPETIVLLEKLGAVNSHRCVSC</sequence>
<keyword evidence="1" id="KW-0677">Repeat</keyword>
<feature type="chain" id="PRO_5017636362" evidence="5">
    <location>
        <begin position="27"/>
        <end position="710"/>
    </location>
</feature>
<dbReference type="SMART" id="SM00248">
    <property type="entry name" value="ANK"/>
    <property type="match status" value="10"/>
</dbReference>
<feature type="region of interest" description="Disordered" evidence="4">
    <location>
        <begin position="267"/>
        <end position="286"/>
    </location>
</feature>
<dbReference type="PROSITE" id="PS50088">
    <property type="entry name" value="ANK_REPEAT"/>
    <property type="match status" value="7"/>
</dbReference>
<dbReference type="Gene3D" id="1.25.40.20">
    <property type="entry name" value="Ankyrin repeat-containing domain"/>
    <property type="match status" value="4"/>
</dbReference>
<evidence type="ECO:0000256" key="1">
    <source>
        <dbReference type="ARBA" id="ARBA00022737"/>
    </source>
</evidence>
<gene>
    <name evidence="6" type="ORF">DGD08_00035</name>
</gene>
<dbReference type="GO" id="GO:0004842">
    <property type="term" value="F:ubiquitin-protein transferase activity"/>
    <property type="evidence" value="ECO:0007669"/>
    <property type="project" value="TreeGrafter"/>
</dbReference>
<evidence type="ECO:0000256" key="3">
    <source>
        <dbReference type="PROSITE-ProRule" id="PRU00023"/>
    </source>
</evidence>
<feature type="repeat" description="ANK" evidence="3">
    <location>
        <begin position="112"/>
        <end position="144"/>
    </location>
</feature>
<feature type="repeat" description="ANK" evidence="3">
    <location>
        <begin position="145"/>
        <end position="177"/>
    </location>
</feature>
<evidence type="ECO:0000256" key="2">
    <source>
        <dbReference type="ARBA" id="ARBA00023043"/>
    </source>
</evidence>
<dbReference type="SUPFAM" id="SSF48403">
    <property type="entry name" value="Ankyrin repeat"/>
    <property type="match status" value="2"/>
</dbReference>
<keyword evidence="5" id="KW-0732">Signal</keyword>
<organism evidence="6 7">
    <name type="scientific">Gemmatimonas aurantiaca</name>
    <dbReference type="NCBI Taxonomy" id="173480"/>
    <lineage>
        <taxon>Bacteria</taxon>
        <taxon>Pseudomonadati</taxon>
        <taxon>Gemmatimonadota</taxon>
        <taxon>Gemmatimonadia</taxon>
        <taxon>Gemmatimonadales</taxon>
        <taxon>Gemmatimonadaceae</taxon>
        <taxon>Gemmatimonas</taxon>
    </lineage>
</organism>
<name>A0A3D4V5J0_9BACT</name>
<accession>A0A3D4V5J0</accession>
<evidence type="ECO:0000313" key="6">
    <source>
        <dbReference type="EMBL" id="HCT55577.1"/>
    </source>
</evidence>
<proteinExistence type="predicted"/>
<comment type="caution">
    <text evidence="6">The sequence shown here is derived from an EMBL/GenBank/DDBJ whole genome shotgun (WGS) entry which is preliminary data.</text>
</comment>
<dbReference type="EMBL" id="DPIY01000001">
    <property type="protein sequence ID" value="HCT55577.1"/>
    <property type="molecule type" value="Genomic_DNA"/>
</dbReference>
<dbReference type="PRINTS" id="PR01415">
    <property type="entry name" value="ANKYRIN"/>
</dbReference>
<feature type="repeat" description="ANK" evidence="3">
    <location>
        <begin position="415"/>
        <end position="447"/>
    </location>
</feature>
<feature type="signal peptide" evidence="5">
    <location>
        <begin position="1"/>
        <end position="26"/>
    </location>
</feature>
<protein>
    <submittedName>
        <fullName evidence="6">Ankyrin repeat domain-containing protein</fullName>
    </submittedName>
</protein>
<evidence type="ECO:0000256" key="4">
    <source>
        <dbReference type="SAM" id="MobiDB-lite"/>
    </source>
</evidence>
<keyword evidence="2 3" id="KW-0040">ANK repeat</keyword>
<feature type="repeat" description="ANK" evidence="3">
    <location>
        <begin position="78"/>
        <end position="110"/>
    </location>
</feature>
<dbReference type="InterPro" id="IPR002110">
    <property type="entry name" value="Ankyrin_rpt"/>
</dbReference>
<dbReference type="PANTHER" id="PTHR24171">
    <property type="entry name" value="ANKYRIN REPEAT DOMAIN-CONTAINING PROTEIN 39-RELATED"/>
    <property type="match status" value="1"/>
</dbReference>